<feature type="region of interest" description="Disordered" evidence="1">
    <location>
        <begin position="146"/>
        <end position="175"/>
    </location>
</feature>
<dbReference type="AlphaFoldDB" id="A0A8R2LY15"/>
<reference evidence="2" key="2">
    <citation type="submission" date="2022-06" db="UniProtKB">
        <authorList>
            <consortium name="EnsemblMetazoa"/>
        </authorList>
    </citation>
    <scope>IDENTIFICATION</scope>
    <source>
        <strain evidence="2">p50T (Dazao)</strain>
    </source>
</reference>
<feature type="region of interest" description="Disordered" evidence="1">
    <location>
        <begin position="188"/>
        <end position="227"/>
    </location>
</feature>
<evidence type="ECO:0000313" key="2">
    <source>
        <dbReference type="EnsemblMetazoa" id="XP_037869861.1"/>
    </source>
</evidence>
<keyword evidence="3" id="KW-1185">Reference proteome</keyword>
<feature type="compositionally biased region" description="Polar residues" evidence="1">
    <location>
        <begin position="189"/>
        <end position="204"/>
    </location>
</feature>
<organism evidence="2 3">
    <name type="scientific">Bombyx mori</name>
    <name type="common">Silk moth</name>
    <dbReference type="NCBI Taxonomy" id="7091"/>
    <lineage>
        <taxon>Eukaryota</taxon>
        <taxon>Metazoa</taxon>
        <taxon>Ecdysozoa</taxon>
        <taxon>Arthropoda</taxon>
        <taxon>Hexapoda</taxon>
        <taxon>Insecta</taxon>
        <taxon>Pterygota</taxon>
        <taxon>Neoptera</taxon>
        <taxon>Endopterygota</taxon>
        <taxon>Lepidoptera</taxon>
        <taxon>Glossata</taxon>
        <taxon>Ditrysia</taxon>
        <taxon>Bombycoidea</taxon>
        <taxon>Bombycidae</taxon>
        <taxon>Bombycinae</taxon>
        <taxon>Bombyx</taxon>
    </lineage>
</organism>
<dbReference type="RefSeq" id="XP_037869861.1">
    <property type="nucleotide sequence ID" value="XM_038013933.2"/>
</dbReference>
<dbReference type="GeneID" id="101744779"/>
<dbReference type="Proteomes" id="UP000005204">
    <property type="component" value="Unassembled WGS sequence"/>
</dbReference>
<sequence length="819" mass="90590">MSTEREDGPVYYREIQKNTYLKRIPNELPSSKLIALGHKKPPLKSMWTQLCIHNGRTPYLEQYPEADHPTALTHRPTWRASLLTARHVTGSVRPRQGNEYDFLVDTEKGPVRMLAPDWETMQDWVTTLRNKLSELKIMSKGENVYCAPPVTPQPRAPNRDPTSPLPPTPPVPPDRVPGIEIIPTVHTAPVSTETPAQPEQVTQLSEPSQPEPQNPEPFAMPSTSQRSEGIAKICGQNICLDGSLLERIGSGSGGDFDEELGETEEYRQTVLVPEDSADVDQPRIDCPSNITVIQVSNREAPHTAIPIVSTEDVFDFDVNRKTPNFVNIVNTEVNVQNTNDYGTVFNDYGHVSTMTSVSLTAVNQNDAYERLCNASTSKVEVLKSLDKNRKSSLPNLVKESDYEFLFPSSASESNTVNVVSTNGVNTRARSSRDNNNVQMRVNSIDEEINIENSSSTSVTTTTHSISTTQVTATVSIAQITSTPSVSHAQVNRTVNNISAAHVSPEPISLTSSEVNRNVLDAHIVRSHSQNAYENSPRRVVVRRVQATSPKRDAQTDKSDQIQPKPIWKRGLTEFSLLTRLRAFGQSRRQESPTRNENGNDRNPLTSPVKVVRRSRPEAREGVRRRSNSLSNETVNSAEPRPGTLIGAPLSVRDGPVFADYSGHVWICRWGGPSPGVGRCGDKLVSVGRVSPSDAHHAVRLLAHAAPRHINVLFHRTPLAKIYKIVKRDKEFIGIKLDTECNVTSVEPSSPASRAGLPLEGRWAVTHVNSRQINLIKGGEEEMNRLSYHNTELTVTIQPSGLVKKIRSTLKTTKNAVGLR</sequence>
<feature type="region of interest" description="Disordered" evidence="1">
    <location>
        <begin position="582"/>
        <end position="642"/>
    </location>
</feature>
<accession>A0A8R2LY15</accession>
<proteinExistence type="predicted"/>
<feature type="region of interest" description="Disordered" evidence="1">
    <location>
        <begin position="545"/>
        <end position="565"/>
    </location>
</feature>
<feature type="compositionally biased region" description="Basic and acidic residues" evidence="1">
    <location>
        <begin position="549"/>
        <end position="559"/>
    </location>
</feature>
<reference evidence="3" key="1">
    <citation type="journal article" date="2008" name="Insect Biochem. Mol. Biol.">
        <title>The genome of a lepidopteran model insect, the silkworm Bombyx mori.</title>
        <authorList>
            <consortium name="International Silkworm Genome Consortium"/>
        </authorList>
    </citation>
    <scope>NUCLEOTIDE SEQUENCE [LARGE SCALE GENOMIC DNA]</scope>
    <source>
        <strain evidence="3">p50T</strain>
    </source>
</reference>
<evidence type="ECO:0008006" key="4">
    <source>
        <dbReference type="Google" id="ProtNLM"/>
    </source>
</evidence>
<dbReference type="EnsemblMetazoa" id="XM_038013933.1">
    <property type="protein sequence ID" value="XP_037869861.1"/>
    <property type="gene ID" value="LOC101744779"/>
</dbReference>
<dbReference type="KEGG" id="bmor:101744779"/>
<evidence type="ECO:0000256" key="1">
    <source>
        <dbReference type="SAM" id="MobiDB-lite"/>
    </source>
</evidence>
<feature type="compositionally biased region" description="Polar residues" evidence="1">
    <location>
        <begin position="627"/>
        <end position="636"/>
    </location>
</feature>
<name>A0A8R2LY15_BOMMO</name>
<feature type="compositionally biased region" description="Pro residues" evidence="1">
    <location>
        <begin position="163"/>
        <end position="175"/>
    </location>
</feature>
<feature type="compositionally biased region" description="Basic and acidic residues" evidence="1">
    <location>
        <begin position="587"/>
        <end position="599"/>
    </location>
</feature>
<feature type="compositionally biased region" description="Basic and acidic residues" evidence="1">
    <location>
        <begin position="614"/>
        <end position="623"/>
    </location>
</feature>
<evidence type="ECO:0000313" key="3">
    <source>
        <dbReference type="Proteomes" id="UP000005204"/>
    </source>
</evidence>
<protein>
    <recommendedName>
        <fullName evidence="4">PH domain-containing protein</fullName>
    </recommendedName>
</protein>